<dbReference type="Proteomes" id="UP000198431">
    <property type="component" value="Unassembled WGS sequence"/>
</dbReference>
<dbReference type="InterPro" id="IPR050623">
    <property type="entry name" value="Glucan_succinyl_AcylTrfase"/>
</dbReference>
<reference evidence="3 6" key="1">
    <citation type="submission" date="2016-11" db="EMBL/GenBank/DDBJ databases">
        <title>Whole genomes of Flavobacteriaceae.</title>
        <authorList>
            <person name="Stine C."/>
            <person name="Li C."/>
            <person name="Tadesse D."/>
        </authorList>
    </citation>
    <scope>NUCLEOTIDE SEQUENCE [LARGE SCALE GENOMIC DNA]</scope>
    <source>
        <strain evidence="3 6">ATCC 19366</strain>
    </source>
</reference>
<dbReference type="PANTHER" id="PTHR36927:SF4">
    <property type="entry name" value="BLR5718 PROTEIN"/>
    <property type="match status" value="1"/>
</dbReference>
<comment type="caution">
    <text evidence="3">The sequence shown here is derived from an EMBL/GenBank/DDBJ whole genome shotgun (WGS) entry which is preliminary data.</text>
</comment>
<feature type="transmembrane region" description="Helical" evidence="1">
    <location>
        <begin position="328"/>
        <end position="345"/>
    </location>
</feature>
<dbReference type="InterPro" id="IPR002656">
    <property type="entry name" value="Acyl_transf_3_dom"/>
</dbReference>
<keyword evidence="1" id="KW-0472">Membrane</keyword>
<keyword evidence="5" id="KW-1185">Reference proteome</keyword>
<dbReference type="AlphaFoldDB" id="A0AB36P187"/>
<dbReference type="EMBL" id="FRBX01000001">
    <property type="protein sequence ID" value="SHL58149.1"/>
    <property type="molecule type" value="Genomic_DNA"/>
</dbReference>
<dbReference type="Proteomes" id="UP000184216">
    <property type="component" value="Unassembled WGS sequence"/>
</dbReference>
<feature type="transmembrane region" description="Helical" evidence="1">
    <location>
        <begin position="357"/>
        <end position="380"/>
    </location>
</feature>
<protein>
    <submittedName>
        <fullName evidence="4">Surface polysaccharide O-acyltransferase, integral membrane enzyme</fullName>
    </submittedName>
</protein>
<dbReference type="GO" id="GO:0016747">
    <property type="term" value="F:acyltransferase activity, transferring groups other than amino-acyl groups"/>
    <property type="evidence" value="ECO:0007669"/>
    <property type="project" value="InterPro"/>
</dbReference>
<name>A0AB36P187_9FLAO</name>
<proteinExistence type="predicted"/>
<feature type="transmembrane region" description="Helical" evidence="1">
    <location>
        <begin position="288"/>
        <end position="307"/>
    </location>
</feature>
<evidence type="ECO:0000256" key="1">
    <source>
        <dbReference type="SAM" id="Phobius"/>
    </source>
</evidence>
<feature type="transmembrane region" description="Helical" evidence="1">
    <location>
        <begin position="187"/>
        <end position="209"/>
    </location>
</feature>
<keyword evidence="1" id="KW-1133">Transmembrane helix</keyword>
<evidence type="ECO:0000313" key="3">
    <source>
        <dbReference type="EMBL" id="OXB04433.1"/>
    </source>
</evidence>
<evidence type="ECO:0000313" key="5">
    <source>
        <dbReference type="Proteomes" id="UP000184216"/>
    </source>
</evidence>
<feature type="domain" description="Acyltransferase 3" evidence="2">
    <location>
        <begin position="19"/>
        <end position="370"/>
    </location>
</feature>
<sequence length="384" mass="44127">MTTQNATLSKDLQEPNQLVYISNIKILLTILVILHHTFIAYSNSDGWYYTEPTTIFGVLIPVKMFISVNQSFFMGFFFMLAAYFTDSSFTKKGTFKFITDRLIRLGIPLVFYSLVISPFTSYLVYYFAQEHHITFLQYLSGYDTWIDVGVMWFVLALLVFTSIYVIAKTVFKISFENTLPVPTSRNILLFALILGLVSFAVRIIFPVGWVLKPFGFQLGHFPQYIAFFIIGLLASKNNWFQQLSEKTRKRLTLSSWLCLVFFLVFFVIRLTVKMPVEWYSGGFHWQQLLYAIWEQWIGLSILTVLLIKGRTKWNQSTPLLAKLSRYSFATYIFHPVVIVAFTLAVRNWSVDPAVKLLVVSPLIVVGSFVFGGLLVAIPGVKKII</sequence>
<dbReference type="RefSeq" id="WP_073393937.1">
    <property type="nucleotide sequence ID" value="NZ_FRBX01000001.1"/>
</dbReference>
<feature type="transmembrane region" description="Helical" evidence="1">
    <location>
        <begin position="251"/>
        <end position="268"/>
    </location>
</feature>
<feature type="transmembrane region" description="Helical" evidence="1">
    <location>
        <begin position="26"/>
        <end position="44"/>
    </location>
</feature>
<organism evidence="3 6">
    <name type="scientific">Flavobacterium pectinovorum</name>
    <dbReference type="NCBI Taxonomy" id="29533"/>
    <lineage>
        <taxon>Bacteria</taxon>
        <taxon>Pseudomonadati</taxon>
        <taxon>Bacteroidota</taxon>
        <taxon>Flavobacteriia</taxon>
        <taxon>Flavobacteriales</taxon>
        <taxon>Flavobacteriaceae</taxon>
        <taxon>Flavobacterium</taxon>
    </lineage>
</organism>
<gene>
    <name evidence="3" type="ORF">B0A72_13135</name>
    <name evidence="4" type="ORF">SAMN05444387_0979</name>
</gene>
<evidence type="ECO:0000259" key="2">
    <source>
        <dbReference type="Pfam" id="PF01757"/>
    </source>
</evidence>
<reference evidence="4 5" key="2">
    <citation type="submission" date="2016-11" db="EMBL/GenBank/DDBJ databases">
        <authorList>
            <person name="Varghese N."/>
            <person name="Submissions S."/>
        </authorList>
    </citation>
    <scope>NUCLEOTIDE SEQUENCE [LARGE SCALE GENOMIC DNA]</scope>
    <source>
        <strain evidence="4 5">DSM 6368</strain>
    </source>
</reference>
<feature type="transmembrane region" description="Helical" evidence="1">
    <location>
        <begin position="221"/>
        <end position="239"/>
    </location>
</feature>
<feature type="transmembrane region" description="Helical" evidence="1">
    <location>
        <begin position="105"/>
        <end position="128"/>
    </location>
</feature>
<dbReference type="PANTHER" id="PTHR36927">
    <property type="entry name" value="BLR4337 PROTEIN"/>
    <property type="match status" value="1"/>
</dbReference>
<keyword evidence="1" id="KW-0812">Transmembrane</keyword>
<feature type="transmembrane region" description="Helical" evidence="1">
    <location>
        <begin position="64"/>
        <end position="84"/>
    </location>
</feature>
<dbReference type="EMBL" id="MUHB01000010">
    <property type="protein sequence ID" value="OXB04433.1"/>
    <property type="molecule type" value="Genomic_DNA"/>
</dbReference>
<evidence type="ECO:0000313" key="4">
    <source>
        <dbReference type="EMBL" id="SHL58149.1"/>
    </source>
</evidence>
<accession>A0AB36P187</accession>
<feature type="transmembrane region" description="Helical" evidence="1">
    <location>
        <begin position="148"/>
        <end position="167"/>
    </location>
</feature>
<dbReference type="Pfam" id="PF01757">
    <property type="entry name" value="Acyl_transf_3"/>
    <property type="match status" value="1"/>
</dbReference>
<evidence type="ECO:0000313" key="6">
    <source>
        <dbReference type="Proteomes" id="UP000198431"/>
    </source>
</evidence>